<evidence type="ECO:0000256" key="9">
    <source>
        <dbReference type="SAM" id="Phobius"/>
    </source>
</evidence>
<evidence type="ECO:0000256" key="1">
    <source>
        <dbReference type="ARBA" id="ARBA00004653"/>
    </source>
</evidence>
<evidence type="ECO:0000256" key="6">
    <source>
        <dbReference type="ARBA" id="ARBA00022989"/>
    </source>
</evidence>
<dbReference type="RefSeq" id="XP_020071477.1">
    <property type="nucleotide sequence ID" value="XM_020214772.1"/>
</dbReference>
<dbReference type="GO" id="GO:0005802">
    <property type="term" value="C:trans-Golgi network"/>
    <property type="evidence" value="ECO:0007669"/>
    <property type="project" value="TreeGrafter"/>
</dbReference>
<keyword evidence="7" id="KW-0333">Golgi apparatus</keyword>
<dbReference type="GO" id="GO:0034067">
    <property type="term" value="P:protein localization to Golgi apparatus"/>
    <property type="evidence" value="ECO:0007669"/>
    <property type="project" value="TreeGrafter"/>
</dbReference>
<dbReference type="EMBL" id="KV453928">
    <property type="protein sequence ID" value="ODV74438.1"/>
    <property type="molecule type" value="Genomic_DNA"/>
</dbReference>
<organism evidence="10 11">
    <name type="scientific">Cyberlindnera jadinii (strain ATCC 18201 / CBS 1600 / BCRC 20928 / JCM 3617 / NBRC 0987 / NRRL Y-1542)</name>
    <name type="common">Torula yeast</name>
    <name type="synonym">Candida utilis</name>
    <dbReference type="NCBI Taxonomy" id="983966"/>
    <lineage>
        <taxon>Eukaryota</taxon>
        <taxon>Fungi</taxon>
        <taxon>Dikarya</taxon>
        <taxon>Ascomycota</taxon>
        <taxon>Saccharomycotina</taxon>
        <taxon>Saccharomycetes</taxon>
        <taxon>Phaffomycetales</taxon>
        <taxon>Phaffomycetaceae</taxon>
        <taxon>Cyberlindnera</taxon>
    </lineage>
</organism>
<dbReference type="OrthoDB" id="542931at2759"/>
<accession>A0A1E4S4J1</accession>
<dbReference type="GO" id="GO:0000139">
    <property type="term" value="C:Golgi membrane"/>
    <property type="evidence" value="ECO:0007669"/>
    <property type="project" value="UniProtKB-SubCell"/>
</dbReference>
<feature type="transmembrane region" description="Helical" evidence="9">
    <location>
        <begin position="106"/>
        <end position="127"/>
    </location>
</feature>
<dbReference type="AlphaFoldDB" id="A0A1E4S4J1"/>
<dbReference type="STRING" id="983966.A0A1E4S4J1"/>
<keyword evidence="3" id="KW-0813">Transport</keyword>
<evidence type="ECO:0000256" key="7">
    <source>
        <dbReference type="ARBA" id="ARBA00023034"/>
    </source>
</evidence>
<dbReference type="GO" id="GO:0043001">
    <property type="term" value="P:Golgi to plasma membrane protein transport"/>
    <property type="evidence" value="ECO:0007669"/>
    <property type="project" value="TreeGrafter"/>
</dbReference>
<dbReference type="GeneID" id="30989168"/>
<dbReference type="InterPro" id="IPR019185">
    <property type="entry name" value="Integral_membrane_SYS1-rel"/>
</dbReference>
<evidence type="ECO:0000313" key="11">
    <source>
        <dbReference type="Proteomes" id="UP000094389"/>
    </source>
</evidence>
<feature type="transmembrane region" description="Helical" evidence="9">
    <location>
        <begin position="79"/>
        <end position="99"/>
    </location>
</feature>
<dbReference type="GO" id="GO:0006895">
    <property type="term" value="P:Golgi to endosome transport"/>
    <property type="evidence" value="ECO:0007669"/>
    <property type="project" value="TreeGrafter"/>
</dbReference>
<gene>
    <name evidence="10" type="ORF">CYBJADRAFT_167107</name>
</gene>
<feature type="transmembrane region" description="Helical" evidence="9">
    <location>
        <begin position="40"/>
        <end position="59"/>
    </location>
</feature>
<proteinExistence type="inferred from homology"/>
<name>A0A1E4S4J1_CYBJN</name>
<comment type="similarity">
    <text evidence="2">Belongs to the SYS1 family.</text>
</comment>
<reference evidence="10 11" key="1">
    <citation type="journal article" date="2016" name="Proc. Natl. Acad. Sci. U.S.A.">
        <title>Comparative genomics of biotechnologically important yeasts.</title>
        <authorList>
            <person name="Riley R."/>
            <person name="Haridas S."/>
            <person name="Wolfe K.H."/>
            <person name="Lopes M.R."/>
            <person name="Hittinger C.T."/>
            <person name="Goeker M."/>
            <person name="Salamov A.A."/>
            <person name="Wisecaver J.H."/>
            <person name="Long T.M."/>
            <person name="Calvey C.H."/>
            <person name="Aerts A.L."/>
            <person name="Barry K.W."/>
            <person name="Choi C."/>
            <person name="Clum A."/>
            <person name="Coughlan A.Y."/>
            <person name="Deshpande S."/>
            <person name="Douglass A.P."/>
            <person name="Hanson S.J."/>
            <person name="Klenk H.-P."/>
            <person name="LaButti K.M."/>
            <person name="Lapidus A."/>
            <person name="Lindquist E.A."/>
            <person name="Lipzen A.M."/>
            <person name="Meier-Kolthoff J.P."/>
            <person name="Ohm R.A."/>
            <person name="Otillar R.P."/>
            <person name="Pangilinan J.L."/>
            <person name="Peng Y."/>
            <person name="Rokas A."/>
            <person name="Rosa C.A."/>
            <person name="Scheuner C."/>
            <person name="Sibirny A.A."/>
            <person name="Slot J.C."/>
            <person name="Stielow J.B."/>
            <person name="Sun H."/>
            <person name="Kurtzman C.P."/>
            <person name="Blackwell M."/>
            <person name="Grigoriev I.V."/>
            <person name="Jeffries T.W."/>
        </authorList>
    </citation>
    <scope>NUCLEOTIDE SEQUENCE [LARGE SCALE GENOMIC DNA]</scope>
    <source>
        <strain evidence="11">ATCC 18201 / CBS 1600 / BCRC 20928 / JCM 3617 / NBRC 0987 / NRRL Y-1542</strain>
    </source>
</reference>
<keyword evidence="8 9" id="KW-0472">Membrane</keyword>
<comment type="subcellular location">
    <subcellularLocation>
        <location evidence="1">Golgi apparatus membrane</location>
        <topology evidence="1">Multi-pass membrane protein</topology>
    </subcellularLocation>
</comment>
<dbReference type="Proteomes" id="UP000094389">
    <property type="component" value="Unassembled WGS sequence"/>
</dbReference>
<dbReference type="PANTHER" id="PTHR12952:SF0">
    <property type="entry name" value="PROTEIN SYS1 HOMOLOG"/>
    <property type="match status" value="1"/>
</dbReference>
<keyword evidence="5" id="KW-0653">Protein transport</keyword>
<evidence type="ECO:0000256" key="3">
    <source>
        <dbReference type="ARBA" id="ARBA00022448"/>
    </source>
</evidence>
<keyword evidence="6 9" id="KW-1133">Transmembrane helix</keyword>
<sequence>MLSNVRHWFSGFSRLPSLMNSRYDQSSPWTLAKQIIILQVFYYATAIVLCYLLALLWGIDFLFEWVFNWKHIHINNTFGVYLIGMWLFDSFLCVVFMTIIVGRSKLAWDFALTLKFIDLVVVCIYSSSFPSSIAWWLLQIGSAIILVSLGTSTSRWAELRDTFFTGLNDAELGQSHEMRNLEAPTTTTTPAAAS</sequence>
<evidence type="ECO:0000256" key="8">
    <source>
        <dbReference type="ARBA" id="ARBA00023136"/>
    </source>
</evidence>
<protein>
    <submittedName>
        <fullName evidence="10">Golgi integral membrane protein</fullName>
    </submittedName>
</protein>
<keyword evidence="4 9" id="KW-0812">Transmembrane</keyword>
<dbReference type="PANTHER" id="PTHR12952">
    <property type="entry name" value="SYS1"/>
    <property type="match status" value="1"/>
</dbReference>
<evidence type="ECO:0000256" key="2">
    <source>
        <dbReference type="ARBA" id="ARBA00008160"/>
    </source>
</evidence>
<evidence type="ECO:0000313" key="10">
    <source>
        <dbReference type="EMBL" id="ODV74438.1"/>
    </source>
</evidence>
<evidence type="ECO:0000256" key="5">
    <source>
        <dbReference type="ARBA" id="ARBA00022927"/>
    </source>
</evidence>
<dbReference type="OMA" id="EYEMVGM"/>
<evidence type="ECO:0000256" key="4">
    <source>
        <dbReference type="ARBA" id="ARBA00022692"/>
    </source>
</evidence>
<dbReference type="GO" id="GO:0005829">
    <property type="term" value="C:cytosol"/>
    <property type="evidence" value="ECO:0007669"/>
    <property type="project" value="GOC"/>
</dbReference>
<dbReference type="Pfam" id="PF09801">
    <property type="entry name" value="SYS1"/>
    <property type="match status" value="1"/>
</dbReference>
<keyword evidence="11" id="KW-1185">Reference proteome</keyword>